<proteinExistence type="predicted"/>
<accession>A0A8S5M8H3</accession>
<organism evidence="1">
    <name type="scientific">Caudovirales sp. ctCiv1</name>
    <dbReference type="NCBI Taxonomy" id="2826769"/>
    <lineage>
        <taxon>Viruses</taxon>
        <taxon>Duplodnaviria</taxon>
        <taxon>Heunggongvirae</taxon>
        <taxon>Uroviricota</taxon>
        <taxon>Caudoviricetes</taxon>
    </lineage>
</organism>
<evidence type="ECO:0000313" key="1">
    <source>
        <dbReference type="EMBL" id="DAD78530.1"/>
    </source>
</evidence>
<sequence length="154" mass="17781">MTPLELQKSLCREIEEISKDIILYGKDGAIKKLKSFSQKLPLKSKGDTESRYPFCIVRLEKGEKASESPYEVTTHLIIGIYHENRDAQGHEELMIIINRILERFLKNNVLANQYVMTDNFEWAIEDDDDSHPYYVGGIALTWIVPSIVKEDVYS</sequence>
<name>A0A8S5M8H3_9CAUD</name>
<dbReference type="EMBL" id="BK014846">
    <property type="protein sequence ID" value="DAD78530.1"/>
    <property type="molecule type" value="Genomic_DNA"/>
</dbReference>
<protein>
    <submittedName>
        <fullName evidence="1">Tail completion protein</fullName>
    </submittedName>
</protein>
<reference evidence="1" key="1">
    <citation type="journal article" date="2021" name="Proc. Natl. Acad. Sci. U.S.A.">
        <title>A Catalog of Tens of Thousands of Viruses from Human Metagenomes Reveals Hidden Associations with Chronic Diseases.</title>
        <authorList>
            <person name="Tisza M.J."/>
            <person name="Buck C.B."/>
        </authorList>
    </citation>
    <scope>NUCLEOTIDE SEQUENCE</scope>
    <source>
        <strain evidence="1">CtCiv1</strain>
    </source>
</reference>